<dbReference type="InterPro" id="IPR036010">
    <property type="entry name" value="2Fe-2S_ferredoxin-like_sf"/>
</dbReference>
<dbReference type="PANTHER" id="PTHR47354">
    <property type="entry name" value="NADH OXIDOREDUCTASE HCR"/>
    <property type="match status" value="1"/>
</dbReference>
<keyword evidence="10" id="KW-1185">Reference proteome</keyword>
<dbReference type="PRINTS" id="PR00409">
    <property type="entry name" value="PHDIOXRDTASE"/>
</dbReference>
<dbReference type="SUPFAM" id="SSF52343">
    <property type="entry name" value="Ferredoxin reductase-like, C-terminal NADP-linked domain"/>
    <property type="match status" value="1"/>
</dbReference>
<dbReference type="InterPro" id="IPR039261">
    <property type="entry name" value="FNR_nucleotide-bd"/>
</dbReference>
<dbReference type="Pfam" id="PF00111">
    <property type="entry name" value="Fer2"/>
    <property type="match status" value="1"/>
</dbReference>
<dbReference type="CDD" id="cd06185">
    <property type="entry name" value="PDR_like"/>
    <property type="match status" value="1"/>
</dbReference>
<dbReference type="Proteomes" id="UP001194539">
    <property type="component" value="Unassembled WGS sequence"/>
</dbReference>
<dbReference type="PROSITE" id="PS51384">
    <property type="entry name" value="FAD_FR"/>
    <property type="match status" value="1"/>
</dbReference>
<keyword evidence="6" id="KW-0411">Iron-sulfur</keyword>
<dbReference type="PANTHER" id="PTHR47354:SF1">
    <property type="entry name" value="CARNITINE MONOOXYGENASE REDUCTASE SUBUNIT"/>
    <property type="match status" value="1"/>
</dbReference>
<dbReference type="EMBL" id="JACEGD010000007">
    <property type="protein sequence ID" value="MBH5386321.1"/>
    <property type="molecule type" value="Genomic_DNA"/>
</dbReference>
<keyword evidence="1" id="KW-0285">Flavoprotein</keyword>
<evidence type="ECO:0000313" key="9">
    <source>
        <dbReference type="EMBL" id="MBH5386321.1"/>
    </source>
</evidence>
<dbReference type="Gene3D" id="2.40.30.10">
    <property type="entry name" value="Translation factors"/>
    <property type="match status" value="1"/>
</dbReference>
<proteinExistence type="predicted"/>
<feature type="domain" description="FAD-binding FR-type" evidence="8">
    <location>
        <begin position="5"/>
        <end position="107"/>
    </location>
</feature>
<dbReference type="Gene3D" id="3.10.20.30">
    <property type="match status" value="1"/>
</dbReference>
<comment type="caution">
    <text evidence="9">The sequence shown here is derived from an EMBL/GenBank/DDBJ whole genome shotgun (WGS) entry which is preliminary data.</text>
</comment>
<reference evidence="9 10" key="1">
    <citation type="submission" date="2020-07" db="EMBL/GenBank/DDBJ databases">
        <title>Bradyrhizobium diversity isolated from nodules of indigenous legumes of Western Australia.</title>
        <authorList>
            <person name="Klepa M.S."/>
        </authorList>
    </citation>
    <scope>NUCLEOTIDE SEQUENCE [LARGE SCALE GENOMIC DNA]</scope>
    <source>
        <strain evidence="9 10">CNPSo 4019</strain>
    </source>
</reference>
<dbReference type="Gene3D" id="3.40.50.80">
    <property type="entry name" value="Nucleotide-binding domain of ferredoxin-NADP reductase (FNR) module"/>
    <property type="match status" value="1"/>
</dbReference>
<keyword evidence="3" id="KW-0479">Metal-binding</keyword>
<dbReference type="PROSITE" id="PS51085">
    <property type="entry name" value="2FE2S_FER_2"/>
    <property type="match status" value="1"/>
</dbReference>
<keyword evidence="4" id="KW-0560">Oxidoreductase</keyword>
<evidence type="ECO:0000313" key="10">
    <source>
        <dbReference type="Proteomes" id="UP001194539"/>
    </source>
</evidence>
<dbReference type="InterPro" id="IPR001041">
    <property type="entry name" value="2Fe-2S_ferredoxin-type"/>
</dbReference>
<dbReference type="InterPro" id="IPR012675">
    <property type="entry name" value="Beta-grasp_dom_sf"/>
</dbReference>
<gene>
    <name evidence="9" type="ORF">H1B27_08485</name>
</gene>
<keyword evidence="2" id="KW-0001">2Fe-2S</keyword>
<dbReference type="SUPFAM" id="SSF54292">
    <property type="entry name" value="2Fe-2S ferredoxin-like"/>
    <property type="match status" value="1"/>
</dbReference>
<feature type="domain" description="2Fe-2S ferredoxin-type" evidence="7">
    <location>
        <begin position="234"/>
        <end position="321"/>
    </location>
</feature>
<dbReference type="CDD" id="cd00207">
    <property type="entry name" value="fer2"/>
    <property type="match status" value="1"/>
</dbReference>
<dbReference type="PROSITE" id="PS00197">
    <property type="entry name" value="2FE2S_FER_1"/>
    <property type="match status" value="1"/>
</dbReference>
<evidence type="ECO:0000256" key="1">
    <source>
        <dbReference type="ARBA" id="ARBA00022630"/>
    </source>
</evidence>
<accession>A0ABS0NZA5</accession>
<keyword evidence="5" id="KW-0408">Iron</keyword>
<sequence>MVDPEHTMEARIRRVRYVAYDIVSVELESATSNELPTASAGSHVDVHVSDKIVRQYSVCNDPSQLGYYRLAILNDPGSRGGSRAIHETFREGMIVKIGRPRNNFGLVEDGGRAILLAGGIGITPLLSMAYRLQAIGNDFDFHLCVRTQDRAPFVDEISASPFAPRFRLHVDDGPAEQQFQPELDLNGVCSSTSIYICGPRGFIDFAVSAARKAGCLEDRIHTESFSAGEVKGGTPFTVVASRSGRRFVVPGDKSIASVLEENGICVELSCEQGICGTCLTRVVAGRPEHRDSFQTDAEKQRNDRITICCSRSLSEELVLDV</sequence>
<name>A0ABS0NZA5_9BRAD</name>
<dbReference type="SUPFAM" id="SSF63380">
    <property type="entry name" value="Riboflavin synthase domain-like"/>
    <property type="match status" value="1"/>
</dbReference>
<dbReference type="InterPro" id="IPR017938">
    <property type="entry name" value="Riboflavin_synthase-like_b-brl"/>
</dbReference>
<organism evidence="9 10">
    <name type="scientific">Bradyrhizobium diversitatis</name>
    <dbReference type="NCBI Taxonomy" id="2755406"/>
    <lineage>
        <taxon>Bacteria</taxon>
        <taxon>Pseudomonadati</taxon>
        <taxon>Pseudomonadota</taxon>
        <taxon>Alphaproteobacteria</taxon>
        <taxon>Hyphomicrobiales</taxon>
        <taxon>Nitrobacteraceae</taxon>
        <taxon>Bradyrhizobium</taxon>
    </lineage>
</organism>
<dbReference type="InterPro" id="IPR006058">
    <property type="entry name" value="2Fe2S_fd_BS"/>
</dbReference>
<evidence type="ECO:0000256" key="3">
    <source>
        <dbReference type="ARBA" id="ARBA00022723"/>
    </source>
</evidence>
<dbReference type="InterPro" id="IPR017927">
    <property type="entry name" value="FAD-bd_FR_type"/>
</dbReference>
<dbReference type="RefSeq" id="WP_197965705.1">
    <property type="nucleotide sequence ID" value="NZ_JACEGD010000007.1"/>
</dbReference>
<evidence type="ECO:0000256" key="5">
    <source>
        <dbReference type="ARBA" id="ARBA00023004"/>
    </source>
</evidence>
<dbReference type="InterPro" id="IPR050415">
    <property type="entry name" value="MRET"/>
</dbReference>
<evidence type="ECO:0000256" key="2">
    <source>
        <dbReference type="ARBA" id="ARBA00022714"/>
    </source>
</evidence>
<protein>
    <submittedName>
        <fullName evidence="9">Oxidoreductase</fullName>
    </submittedName>
</protein>
<evidence type="ECO:0000259" key="8">
    <source>
        <dbReference type="PROSITE" id="PS51384"/>
    </source>
</evidence>
<evidence type="ECO:0000256" key="4">
    <source>
        <dbReference type="ARBA" id="ARBA00023002"/>
    </source>
</evidence>
<evidence type="ECO:0000256" key="6">
    <source>
        <dbReference type="ARBA" id="ARBA00023014"/>
    </source>
</evidence>
<evidence type="ECO:0000259" key="7">
    <source>
        <dbReference type="PROSITE" id="PS51085"/>
    </source>
</evidence>